<evidence type="ECO:0000256" key="2">
    <source>
        <dbReference type="ARBA" id="ARBA00004141"/>
    </source>
</evidence>
<sequence>AADAGSPAAPDADDRAGRGFFDLLVQDARQASAESVGDEEDRAFYKLPVLKRMVIMLGGPAMNFLLAIVLFAIVLCGFGVTTPTTTVGQVNACIVPAGSTASADAATCPAGAPAAPG</sequence>
<evidence type="ECO:0000256" key="6">
    <source>
        <dbReference type="ARBA" id="ARBA00023136"/>
    </source>
</evidence>
<evidence type="ECO:0000256" key="4">
    <source>
        <dbReference type="ARBA" id="ARBA00022692"/>
    </source>
</evidence>
<evidence type="ECO:0000256" key="5">
    <source>
        <dbReference type="ARBA" id="ARBA00022989"/>
    </source>
</evidence>
<evidence type="ECO:0000259" key="8">
    <source>
        <dbReference type="Pfam" id="PF02163"/>
    </source>
</evidence>
<evidence type="ECO:0000313" key="10">
    <source>
        <dbReference type="Proteomes" id="UP000266634"/>
    </source>
</evidence>
<name>A0A399NTW3_9MICO</name>
<feature type="transmembrane region" description="Helical" evidence="7">
    <location>
        <begin position="54"/>
        <end position="80"/>
    </location>
</feature>
<evidence type="ECO:0000313" key="9">
    <source>
        <dbReference type="EMBL" id="RII97291.1"/>
    </source>
</evidence>
<dbReference type="GO" id="GO:0016020">
    <property type="term" value="C:membrane"/>
    <property type="evidence" value="ECO:0007669"/>
    <property type="project" value="UniProtKB-SubCell"/>
</dbReference>
<feature type="non-terminal residue" evidence="9">
    <location>
        <position position="117"/>
    </location>
</feature>
<evidence type="ECO:0000256" key="7">
    <source>
        <dbReference type="SAM" id="Phobius"/>
    </source>
</evidence>
<comment type="similarity">
    <text evidence="3">Belongs to the peptidase M50B family.</text>
</comment>
<proteinExistence type="inferred from homology"/>
<dbReference type="Proteomes" id="UP000266634">
    <property type="component" value="Unassembled WGS sequence"/>
</dbReference>
<feature type="domain" description="Peptidase M50" evidence="8">
    <location>
        <begin position="38"/>
        <end position="89"/>
    </location>
</feature>
<dbReference type="InterPro" id="IPR008915">
    <property type="entry name" value="Peptidase_M50"/>
</dbReference>
<feature type="non-terminal residue" evidence="9">
    <location>
        <position position="1"/>
    </location>
</feature>
<dbReference type="GO" id="GO:0006508">
    <property type="term" value="P:proteolysis"/>
    <property type="evidence" value="ECO:0007669"/>
    <property type="project" value="InterPro"/>
</dbReference>
<comment type="caution">
    <text evidence="9">The sequence shown here is derived from an EMBL/GenBank/DDBJ whole genome shotgun (WGS) entry which is preliminary data.</text>
</comment>
<evidence type="ECO:0000256" key="3">
    <source>
        <dbReference type="ARBA" id="ARBA00007931"/>
    </source>
</evidence>
<gene>
    <name evidence="9" type="ORF">DZF93_20255</name>
</gene>
<dbReference type="AlphaFoldDB" id="A0A399NTW3"/>
<keyword evidence="6 7" id="KW-0472">Membrane</keyword>
<comment type="subcellular location">
    <subcellularLocation>
        <location evidence="2">Membrane</location>
        <topology evidence="2">Multi-pass membrane protein</topology>
    </subcellularLocation>
</comment>
<accession>A0A399NTW3</accession>
<reference evidence="9 10" key="1">
    <citation type="submission" date="2018-08" db="EMBL/GenBank/DDBJ databases">
        <title>Genome Sequence of Clavibacter michiganensis Subspecies type strains, and the Atypical Peach-Colored Strains Isolated from Tomato.</title>
        <authorList>
            <person name="Osdaghi E."/>
            <person name="Portier P."/>
            <person name="Briand M."/>
            <person name="Jacques M.-A."/>
        </authorList>
    </citation>
    <scope>NUCLEOTIDE SEQUENCE [LARGE SCALE GENOMIC DNA]</scope>
    <source>
        <strain evidence="9 10">CFBP 6488</strain>
    </source>
</reference>
<keyword evidence="4 7" id="KW-0812">Transmembrane</keyword>
<keyword evidence="5 7" id="KW-1133">Transmembrane helix</keyword>
<comment type="cofactor">
    <cofactor evidence="1">
        <name>Zn(2+)</name>
        <dbReference type="ChEBI" id="CHEBI:29105"/>
    </cofactor>
</comment>
<dbReference type="Pfam" id="PF02163">
    <property type="entry name" value="Peptidase_M50"/>
    <property type="match status" value="1"/>
</dbReference>
<protein>
    <submittedName>
        <fullName evidence="9">Peptidase</fullName>
    </submittedName>
</protein>
<evidence type="ECO:0000256" key="1">
    <source>
        <dbReference type="ARBA" id="ARBA00001947"/>
    </source>
</evidence>
<organism evidence="9 10">
    <name type="scientific">Clavibacter michiganensis subsp. insidiosus</name>
    <dbReference type="NCBI Taxonomy" id="33014"/>
    <lineage>
        <taxon>Bacteria</taxon>
        <taxon>Bacillati</taxon>
        <taxon>Actinomycetota</taxon>
        <taxon>Actinomycetes</taxon>
        <taxon>Micrococcales</taxon>
        <taxon>Microbacteriaceae</taxon>
        <taxon>Clavibacter</taxon>
    </lineage>
</organism>
<dbReference type="EMBL" id="QWEA01001668">
    <property type="protein sequence ID" value="RII97291.1"/>
    <property type="molecule type" value="Genomic_DNA"/>
</dbReference>